<dbReference type="EMBL" id="VZRB01000039">
    <property type="protein sequence ID" value="KAB1140698.1"/>
    <property type="molecule type" value="Genomic_DNA"/>
</dbReference>
<accession>A0A6H9URC7</accession>
<gene>
    <name evidence="2" type="ORF">F7R91_35200</name>
</gene>
<evidence type="ECO:0000256" key="1">
    <source>
        <dbReference type="SAM" id="MobiDB-lite"/>
    </source>
</evidence>
<dbReference type="AlphaFoldDB" id="A0A6H9URC7"/>
<evidence type="ECO:0000313" key="3">
    <source>
        <dbReference type="Proteomes" id="UP000442707"/>
    </source>
</evidence>
<protein>
    <submittedName>
        <fullName evidence="2">Uncharacterized protein</fullName>
    </submittedName>
</protein>
<comment type="caution">
    <text evidence="2">The sequence shown here is derived from an EMBL/GenBank/DDBJ whole genome shotgun (WGS) entry which is preliminary data.</text>
</comment>
<keyword evidence="3" id="KW-1185">Reference proteome</keyword>
<organism evidence="2 3">
    <name type="scientific">Streptomyces luteolifulvus</name>
    <dbReference type="NCBI Taxonomy" id="2615112"/>
    <lineage>
        <taxon>Bacteria</taxon>
        <taxon>Bacillati</taxon>
        <taxon>Actinomycetota</taxon>
        <taxon>Actinomycetes</taxon>
        <taxon>Kitasatosporales</taxon>
        <taxon>Streptomycetaceae</taxon>
        <taxon>Streptomyces</taxon>
    </lineage>
</organism>
<name>A0A6H9URC7_9ACTN</name>
<feature type="compositionally biased region" description="Polar residues" evidence="1">
    <location>
        <begin position="132"/>
        <end position="144"/>
    </location>
</feature>
<reference evidence="2 3" key="1">
    <citation type="submission" date="2019-09" db="EMBL/GenBank/DDBJ databases">
        <title>Screening of Novel Bioactive Compounds from Soil-Associated.</title>
        <authorList>
            <person name="Zhao S."/>
        </authorList>
    </citation>
    <scope>NUCLEOTIDE SEQUENCE [LARGE SCALE GENOMIC DNA]</scope>
    <source>
        <strain evidence="2 3">HIT-DPA4</strain>
    </source>
</reference>
<sequence length="144" mass="15445">MPTAIALLRQITPTPPPERGEGACGSGQGECQCTAPEAPAAASQDVPRQIAAAFEDVDRHNRMHAPATSLLRTFHTVLDLRLPERTALLTEQLGSPDPGTRHDAIRMARDLMASWRGERQPGVTDVPPHSSGAISASVSENVHW</sequence>
<proteinExistence type="predicted"/>
<feature type="region of interest" description="Disordered" evidence="1">
    <location>
        <begin position="119"/>
        <end position="144"/>
    </location>
</feature>
<dbReference type="RefSeq" id="WP_150956637.1">
    <property type="nucleotide sequence ID" value="NZ_VZRB01000039.1"/>
</dbReference>
<evidence type="ECO:0000313" key="2">
    <source>
        <dbReference type="EMBL" id="KAB1140698.1"/>
    </source>
</evidence>
<dbReference type="Proteomes" id="UP000442707">
    <property type="component" value="Unassembled WGS sequence"/>
</dbReference>